<dbReference type="SUPFAM" id="SSF55031">
    <property type="entry name" value="Bacterial exopeptidase dimerisation domain"/>
    <property type="match status" value="1"/>
</dbReference>
<dbReference type="GO" id="GO:0005737">
    <property type="term" value="C:cytoplasm"/>
    <property type="evidence" value="ECO:0007669"/>
    <property type="project" value="UniProtKB-SubCell"/>
</dbReference>
<dbReference type="PANTHER" id="PTHR43808:SF1">
    <property type="entry name" value="ACETYLORNITHINE DEACETYLASE"/>
    <property type="match status" value="1"/>
</dbReference>
<dbReference type="HAMAP" id="MF_01108">
    <property type="entry name" value="ArgE"/>
    <property type="match status" value="1"/>
</dbReference>
<proteinExistence type="inferred from homology"/>
<dbReference type="PANTHER" id="PTHR43808">
    <property type="entry name" value="ACETYLORNITHINE DEACETYLASE"/>
    <property type="match status" value="1"/>
</dbReference>
<reference evidence="12" key="1">
    <citation type="submission" date="2015-01" db="EMBL/GenBank/DDBJ databases">
        <title>Draft genome sequence of Pasteurella multocida isolated from alpaca pneumonia.</title>
        <authorList>
            <person name="Maturrano L."/>
            <person name="Hurtado R."/>
            <person name="Allasi N."/>
            <person name="Juscamayta E."/>
            <person name="Fernandez D."/>
            <person name="Maximiliano J."/>
            <person name="Rimac R."/>
            <person name="Rosadio R."/>
        </authorList>
    </citation>
    <scope>NUCLEOTIDE SEQUENCE</scope>
    <source>
        <strain evidence="12">UNMSM</strain>
    </source>
</reference>
<gene>
    <name evidence="12" type="primary">argE</name>
</gene>
<evidence type="ECO:0000256" key="10">
    <source>
        <dbReference type="ARBA" id="ARBA00023285"/>
    </source>
</evidence>
<dbReference type="Pfam" id="PF01546">
    <property type="entry name" value="Peptidase_M20"/>
    <property type="match status" value="1"/>
</dbReference>
<sequence length="399" mass="44357">MHKYLKGNVFLFIKGKTMKKIPSFLQMYSALIASPTMSSIDPHFDQSNRTLIELLANWLSSLGFKTEVIALEGSRDKFNLLATYGEGEGGLLLAGHTDTVPFDEGRWQFDPFKLTEKDGKFYGLGTADMKGFFAFVIDAVSQLDLTRLTKPLRILATADEETTMLGARTFIQHSHIRPDCAIIGEPTSLKPIRAHKGHVGEALRITGKSGHSSDPSKGINAIELMHEATGYLMQMRDELRQKYHHAAFNIPYPTMNFGAISGGDAVNRICACCELHFDIRPLPNLRLTDLNEMLQAKLAPMFEKWGDRISLQALHDPIPGYECAHSAQVVQVVEKLLGEQCETVNYCTEAPFIQQLCPTLVLGPGSIEQAHQPDEFLSAEFIDPTRELLTKLIGQFCTG</sequence>
<evidence type="ECO:0000256" key="9">
    <source>
        <dbReference type="ARBA" id="ARBA00022833"/>
    </source>
</evidence>
<dbReference type="InterPro" id="IPR010169">
    <property type="entry name" value="AcOrn-deacetyl"/>
</dbReference>
<evidence type="ECO:0000256" key="1">
    <source>
        <dbReference type="ARBA" id="ARBA00001947"/>
    </source>
</evidence>
<dbReference type="InterPro" id="IPR001261">
    <property type="entry name" value="ArgE/DapE_CS"/>
</dbReference>
<evidence type="ECO:0000256" key="7">
    <source>
        <dbReference type="ARBA" id="ARBA00022723"/>
    </source>
</evidence>
<keyword evidence="8" id="KW-0378">Hydrolase</keyword>
<evidence type="ECO:0000259" key="11">
    <source>
        <dbReference type="Pfam" id="PF07687"/>
    </source>
</evidence>
<organism evidence="12">
    <name type="scientific">Pasteurella multocida</name>
    <dbReference type="NCBI Taxonomy" id="747"/>
    <lineage>
        <taxon>Bacteria</taxon>
        <taxon>Pseudomonadati</taxon>
        <taxon>Pseudomonadota</taxon>
        <taxon>Gammaproteobacteria</taxon>
        <taxon>Pasteurellales</taxon>
        <taxon>Pasteurellaceae</taxon>
        <taxon>Pasteurella</taxon>
    </lineage>
</organism>
<keyword evidence="4" id="KW-0963">Cytoplasm</keyword>
<accession>A0A126QGK8</accession>
<dbReference type="InterPro" id="IPR050072">
    <property type="entry name" value="Peptidase_M20A"/>
</dbReference>
<evidence type="ECO:0000256" key="3">
    <source>
        <dbReference type="ARBA" id="ARBA00005691"/>
    </source>
</evidence>
<feature type="domain" description="Peptidase M20 dimerisation" evidence="11">
    <location>
        <begin position="194"/>
        <end position="302"/>
    </location>
</feature>
<dbReference type="CDD" id="cd03894">
    <property type="entry name" value="M20_ArgE"/>
    <property type="match status" value="1"/>
</dbReference>
<dbReference type="SUPFAM" id="SSF53187">
    <property type="entry name" value="Zn-dependent exopeptidases"/>
    <property type="match status" value="1"/>
</dbReference>
<keyword evidence="9" id="KW-0862">Zinc</keyword>
<dbReference type="Gene3D" id="3.40.630.10">
    <property type="entry name" value="Zn peptidases"/>
    <property type="match status" value="1"/>
</dbReference>
<evidence type="ECO:0000256" key="2">
    <source>
        <dbReference type="ARBA" id="ARBA00004496"/>
    </source>
</evidence>
<dbReference type="PROSITE" id="PS00759">
    <property type="entry name" value="ARGE_DAPE_CPG2_2"/>
    <property type="match status" value="1"/>
</dbReference>
<evidence type="ECO:0000256" key="4">
    <source>
        <dbReference type="ARBA" id="ARBA00022490"/>
    </source>
</evidence>
<evidence type="ECO:0000313" key="12">
    <source>
        <dbReference type="EMBL" id="AMK07734.1"/>
    </source>
</evidence>
<evidence type="ECO:0000256" key="8">
    <source>
        <dbReference type="ARBA" id="ARBA00022801"/>
    </source>
</evidence>
<dbReference type="NCBIfam" id="TIGR01892">
    <property type="entry name" value="AcOrn-deacetyl"/>
    <property type="match status" value="1"/>
</dbReference>
<keyword evidence="10" id="KW-0170">Cobalt</keyword>
<dbReference type="FunFam" id="3.30.70.360:FF:000003">
    <property type="entry name" value="Acetylornithine deacetylase"/>
    <property type="match status" value="1"/>
</dbReference>
<dbReference type="InterPro" id="IPR036264">
    <property type="entry name" value="Bact_exopeptidase_dim_dom"/>
</dbReference>
<comment type="subcellular location">
    <subcellularLocation>
        <location evidence="2">Cytoplasm</location>
    </subcellularLocation>
</comment>
<evidence type="ECO:0000256" key="6">
    <source>
        <dbReference type="ARBA" id="ARBA00022605"/>
    </source>
</evidence>
<dbReference type="GO" id="GO:0046872">
    <property type="term" value="F:metal ion binding"/>
    <property type="evidence" value="ECO:0007669"/>
    <property type="project" value="UniProtKB-KW"/>
</dbReference>
<dbReference type="Pfam" id="PF07687">
    <property type="entry name" value="M20_dimer"/>
    <property type="match status" value="1"/>
</dbReference>
<dbReference type="GO" id="GO:0006526">
    <property type="term" value="P:L-arginine biosynthetic process"/>
    <property type="evidence" value="ECO:0007669"/>
    <property type="project" value="UniProtKB-KW"/>
</dbReference>
<keyword evidence="5" id="KW-0055">Arginine biosynthesis</keyword>
<dbReference type="InterPro" id="IPR002933">
    <property type="entry name" value="Peptidase_M20"/>
</dbReference>
<comment type="similarity">
    <text evidence="3">Belongs to the peptidase M20A family. ArgE subfamily.</text>
</comment>
<dbReference type="Gene3D" id="3.30.70.360">
    <property type="match status" value="1"/>
</dbReference>
<dbReference type="NCBIfam" id="NF003474">
    <property type="entry name" value="PRK05111.1"/>
    <property type="match status" value="1"/>
</dbReference>
<evidence type="ECO:0000256" key="5">
    <source>
        <dbReference type="ARBA" id="ARBA00022571"/>
    </source>
</evidence>
<dbReference type="EMBL" id="KP659895">
    <property type="protein sequence ID" value="AMK07734.1"/>
    <property type="molecule type" value="Genomic_DNA"/>
</dbReference>
<dbReference type="AlphaFoldDB" id="A0A126QGK8"/>
<name>A0A126QGK8_PASMD</name>
<keyword evidence="7" id="KW-0479">Metal-binding</keyword>
<dbReference type="PROSITE" id="PS00758">
    <property type="entry name" value="ARGE_DAPE_CPG2_1"/>
    <property type="match status" value="1"/>
</dbReference>
<dbReference type="GO" id="GO:0008777">
    <property type="term" value="F:acetylornithine deacetylase activity"/>
    <property type="evidence" value="ECO:0007669"/>
    <property type="project" value="TreeGrafter"/>
</dbReference>
<keyword evidence="6" id="KW-0028">Amino-acid biosynthesis</keyword>
<protein>
    <submittedName>
        <fullName evidence="12">ArgE protein</fullName>
    </submittedName>
</protein>
<dbReference type="InterPro" id="IPR011650">
    <property type="entry name" value="Peptidase_M20_dimer"/>
</dbReference>
<comment type="cofactor">
    <cofactor evidence="1">
        <name>Zn(2+)</name>
        <dbReference type="ChEBI" id="CHEBI:29105"/>
    </cofactor>
</comment>